<dbReference type="AlphaFoldDB" id="A0AAD9N3A9"/>
<protein>
    <submittedName>
        <fullName evidence="1">Uncharacterized protein</fullName>
    </submittedName>
</protein>
<organism evidence="1 2">
    <name type="scientific">Paralvinella palmiformis</name>
    <dbReference type="NCBI Taxonomy" id="53620"/>
    <lineage>
        <taxon>Eukaryota</taxon>
        <taxon>Metazoa</taxon>
        <taxon>Spiralia</taxon>
        <taxon>Lophotrochozoa</taxon>
        <taxon>Annelida</taxon>
        <taxon>Polychaeta</taxon>
        <taxon>Sedentaria</taxon>
        <taxon>Canalipalpata</taxon>
        <taxon>Terebellida</taxon>
        <taxon>Terebelliformia</taxon>
        <taxon>Alvinellidae</taxon>
        <taxon>Paralvinella</taxon>
    </lineage>
</organism>
<evidence type="ECO:0000313" key="2">
    <source>
        <dbReference type="Proteomes" id="UP001208570"/>
    </source>
</evidence>
<sequence length="100" mass="11163">MVSTARQLRLIRLYEGVLQGGDRRATAIRNCNKTGLITVANAAKLLCVKLEQCRCETMRALSVKRTSPRCVVDISSLFAFPHKIMVTTLMNGAILVRLMR</sequence>
<reference evidence="1" key="1">
    <citation type="journal article" date="2023" name="Mol. Biol. Evol.">
        <title>Third-Generation Sequencing Reveals the Adaptive Role of the Epigenome in Three Deep-Sea Polychaetes.</title>
        <authorList>
            <person name="Perez M."/>
            <person name="Aroh O."/>
            <person name="Sun Y."/>
            <person name="Lan Y."/>
            <person name="Juniper S.K."/>
            <person name="Young C.R."/>
            <person name="Angers B."/>
            <person name="Qian P.Y."/>
        </authorList>
    </citation>
    <scope>NUCLEOTIDE SEQUENCE</scope>
    <source>
        <strain evidence="1">P08H-3</strain>
    </source>
</reference>
<comment type="caution">
    <text evidence="1">The sequence shown here is derived from an EMBL/GenBank/DDBJ whole genome shotgun (WGS) entry which is preliminary data.</text>
</comment>
<evidence type="ECO:0000313" key="1">
    <source>
        <dbReference type="EMBL" id="KAK2155587.1"/>
    </source>
</evidence>
<gene>
    <name evidence="1" type="ORF">LSH36_236g03050</name>
</gene>
<proteinExistence type="predicted"/>
<keyword evidence="2" id="KW-1185">Reference proteome</keyword>
<dbReference type="EMBL" id="JAODUP010000236">
    <property type="protein sequence ID" value="KAK2155587.1"/>
    <property type="molecule type" value="Genomic_DNA"/>
</dbReference>
<name>A0AAD9N3A9_9ANNE</name>
<accession>A0AAD9N3A9</accession>
<dbReference type="Proteomes" id="UP001208570">
    <property type="component" value="Unassembled WGS sequence"/>
</dbReference>